<organism evidence="6 7">
    <name type="scientific">Daucus carota subsp. sativus</name>
    <name type="common">Carrot</name>
    <dbReference type="NCBI Taxonomy" id="79200"/>
    <lineage>
        <taxon>Eukaryota</taxon>
        <taxon>Viridiplantae</taxon>
        <taxon>Streptophyta</taxon>
        <taxon>Embryophyta</taxon>
        <taxon>Tracheophyta</taxon>
        <taxon>Spermatophyta</taxon>
        <taxon>Magnoliopsida</taxon>
        <taxon>eudicotyledons</taxon>
        <taxon>Gunneridae</taxon>
        <taxon>Pentapetalae</taxon>
        <taxon>asterids</taxon>
        <taxon>campanulids</taxon>
        <taxon>Apiales</taxon>
        <taxon>Apiaceae</taxon>
        <taxon>Apioideae</taxon>
        <taxon>Scandiceae</taxon>
        <taxon>Daucinae</taxon>
        <taxon>Daucus</taxon>
        <taxon>Daucus sect. Daucus</taxon>
    </lineage>
</organism>
<dbReference type="InterPro" id="IPR036915">
    <property type="entry name" value="Cyclin-like_sf"/>
</dbReference>
<feature type="region of interest" description="Disordered" evidence="4">
    <location>
        <begin position="190"/>
        <end position="209"/>
    </location>
</feature>
<dbReference type="Pfam" id="PF02984">
    <property type="entry name" value="Cyclin_C"/>
    <property type="match status" value="1"/>
</dbReference>
<evidence type="ECO:0000259" key="5">
    <source>
        <dbReference type="SMART" id="SM01332"/>
    </source>
</evidence>
<evidence type="ECO:0000256" key="4">
    <source>
        <dbReference type="SAM" id="MobiDB-lite"/>
    </source>
</evidence>
<proteinExistence type="predicted"/>
<dbReference type="AlphaFoldDB" id="A0AAF0WZ44"/>
<evidence type="ECO:0000256" key="2">
    <source>
        <dbReference type="ARBA" id="ARBA00023127"/>
    </source>
</evidence>
<dbReference type="PANTHER" id="PTHR10177">
    <property type="entry name" value="CYCLINS"/>
    <property type="match status" value="1"/>
</dbReference>
<feature type="compositionally biased region" description="Basic and acidic residues" evidence="4">
    <location>
        <begin position="250"/>
        <end position="261"/>
    </location>
</feature>
<dbReference type="SUPFAM" id="SSF47954">
    <property type="entry name" value="Cyclin-like"/>
    <property type="match status" value="2"/>
</dbReference>
<keyword evidence="7" id="KW-1185">Reference proteome</keyword>
<dbReference type="SMART" id="SM01332">
    <property type="entry name" value="Cyclin_C"/>
    <property type="match status" value="1"/>
</dbReference>
<gene>
    <name evidence="6" type="ORF">DCAR_0416987</name>
</gene>
<reference evidence="6" key="1">
    <citation type="journal article" date="2016" name="Nat. Genet.">
        <title>A high-quality carrot genome assembly provides new insights into carotenoid accumulation and asterid genome evolution.</title>
        <authorList>
            <person name="Iorizzo M."/>
            <person name="Ellison S."/>
            <person name="Senalik D."/>
            <person name="Zeng P."/>
            <person name="Satapoomin P."/>
            <person name="Huang J."/>
            <person name="Bowman M."/>
            <person name="Iovene M."/>
            <person name="Sanseverino W."/>
            <person name="Cavagnaro P."/>
            <person name="Yildiz M."/>
            <person name="Macko-Podgorni A."/>
            <person name="Moranska E."/>
            <person name="Grzebelus E."/>
            <person name="Grzebelus D."/>
            <person name="Ashrafi H."/>
            <person name="Zheng Z."/>
            <person name="Cheng S."/>
            <person name="Spooner D."/>
            <person name="Van Deynze A."/>
            <person name="Simon P."/>
        </authorList>
    </citation>
    <scope>NUCLEOTIDE SEQUENCE</scope>
    <source>
        <tissue evidence="6">Leaf</tissue>
    </source>
</reference>
<dbReference type="EMBL" id="CP093346">
    <property type="protein sequence ID" value="WOG97646.1"/>
    <property type="molecule type" value="Genomic_DNA"/>
</dbReference>
<dbReference type="Pfam" id="PF00134">
    <property type="entry name" value="Cyclin_N"/>
    <property type="match status" value="1"/>
</dbReference>
<dbReference type="InterPro" id="IPR004367">
    <property type="entry name" value="Cyclin_C-dom"/>
</dbReference>
<feature type="domain" description="Cyclin C-terminal" evidence="5">
    <location>
        <begin position="60"/>
        <end position="177"/>
    </location>
</feature>
<protein>
    <recommendedName>
        <fullName evidence="5">Cyclin C-terminal domain-containing protein</fullName>
    </recommendedName>
</protein>
<dbReference type="Proteomes" id="UP000077755">
    <property type="component" value="Chromosome 4"/>
</dbReference>
<dbReference type="InterPro" id="IPR039361">
    <property type="entry name" value="Cyclin"/>
</dbReference>
<dbReference type="InterPro" id="IPR006671">
    <property type="entry name" value="Cyclin_N"/>
</dbReference>
<dbReference type="GO" id="GO:0051301">
    <property type="term" value="P:cell division"/>
    <property type="evidence" value="ECO:0007669"/>
    <property type="project" value="UniProtKB-KW"/>
</dbReference>
<dbReference type="Gene3D" id="1.10.472.10">
    <property type="entry name" value="Cyclin-like"/>
    <property type="match status" value="2"/>
</dbReference>
<reference evidence="6" key="2">
    <citation type="submission" date="2022-03" db="EMBL/GenBank/DDBJ databases">
        <title>Draft title - Genomic analysis of global carrot germplasm unveils the trajectory of domestication and the origin of high carotenoid orange carrot.</title>
        <authorList>
            <person name="Iorizzo M."/>
            <person name="Ellison S."/>
            <person name="Senalik D."/>
            <person name="Macko-Podgorni A."/>
            <person name="Grzebelus D."/>
            <person name="Bostan H."/>
            <person name="Rolling W."/>
            <person name="Curaba J."/>
            <person name="Simon P."/>
        </authorList>
    </citation>
    <scope>NUCLEOTIDE SEQUENCE</scope>
    <source>
        <tissue evidence="6">Leaf</tissue>
    </source>
</reference>
<keyword evidence="1" id="KW-0132">Cell division</keyword>
<feature type="compositionally biased region" description="Basic and acidic residues" evidence="4">
    <location>
        <begin position="273"/>
        <end position="290"/>
    </location>
</feature>
<evidence type="ECO:0000313" key="6">
    <source>
        <dbReference type="EMBL" id="WOG97646.1"/>
    </source>
</evidence>
<sequence>MCQLVAVACLSLAAKVEETKCLFLMTYKYVDESRFLFDSRNIQRMELLVLSSLEWKMNPVTPFSFFDHIITRLELESCPHWEFLRCDCLFHSIVTDSRILCYLPSVVATAIMCLVIKEVDVNNALEYRNQLLGILKISKERVNECCNLITELLGDCGYKKYVNHKRKYCHVPTGPNVDFAKLEELEASKGVSSDDKSRESFDSLEERSNVEREVRKVTKRILDFDDEIGGDAEKRDGKEEKMKVRKAEKKRTSEGEGSEKKEKKKKRVNGTSEEMKLKEKASNKQKEEKV</sequence>
<dbReference type="CDD" id="cd20544">
    <property type="entry name" value="CYCLIN_AtCycD-like_rpt2"/>
    <property type="match status" value="1"/>
</dbReference>
<feature type="region of interest" description="Disordered" evidence="4">
    <location>
        <begin position="228"/>
        <end position="290"/>
    </location>
</feature>
<name>A0AAF0WZ44_DAUCS</name>
<evidence type="ECO:0000313" key="7">
    <source>
        <dbReference type="Proteomes" id="UP000077755"/>
    </source>
</evidence>
<evidence type="ECO:0000256" key="1">
    <source>
        <dbReference type="ARBA" id="ARBA00022618"/>
    </source>
</evidence>
<accession>A0AAF0WZ44</accession>
<feature type="compositionally biased region" description="Basic and acidic residues" evidence="4">
    <location>
        <begin position="231"/>
        <end position="242"/>
    </location>
</feature>
<keyword evidence="2" id="KW-0195">Cyclin</keyword>
<keyword evidence="3" id="KW-0131">Cell cycle</keyword>
<evidence type="ECO:0000256" key="3">
    <source>
        <dbReference type="ARBA" id="ARBA00023306"/>
    </source>
</evidence>